<gene>
    <name evidence="10" type="ORF">DSTB1V02_LOCUS9993</name>
</gene>
<name>A0A7R9FPF1_9CRUS</name>
<keyword evidence="11" id="KW-1185">Reference proteome</keyword>
<keyword evidence="3 8" id="KW-0812">Transmembrane</keyword>
<keyword evidence="6" id="KW-0675">Receptor</keyword>
<dbReference type="InterPro" id="IPR052192">
    <property type="entry name" value="Insect_Ionotropic_Sensory_Rcpt"/>
</dbReference>
<feature type="chain" id="PRO_5036403180" evidence="9">
    <location>
        <begin position="21"/>
        <end position="601"/>
    </location>
</feature>
<feature type="signal peptide" evidence="9">
    <location>
        <begin position="1"/>
        <end position="20"/>
    </location>
</feature>
<evidence type="ECO:0000256" key="9">
    <source>
        <dbReference type="SAM" id="SignalP"/>
    </source>
</evidence>
<evidence type="ECO:0000256" key="6">
    <source>
        <dbReference type="ARBA" id="ARBA00023170"/>
    </source>
</evidence>
<evidence type="ECO:0000256" key="1">
    <source>
        <dbReference type="ARBA" id="ARBA00004651"/>
    </source>
</evidence>
<evidence type="ECO:0000256" key="8">
    <source>
        <dbReference type="SAM" id="Phobius"/>
    </source>
</evidence>
<organism evidence="10">
    <name type="scientific">Darwinula stevensoni</name>
    <dbReference type="NCBI Taxonomy" id="69355"/>
    <lineage>
        <taxon>Eukaryota</taxon>
        <taxon>Metazoa</taxon>
        <taxon>Ecdysozoa</taxon>
        <taxon>Arthropoda</taxon>
        <taxon>Crustacea</taxon>
        <taxon>Oligostraca</taxon>
        <taxon>Ostracoda</taxon>
        <taxon>Podocopa</taxon>
        <taxon>Podocopida</taxon>
        <taxon>Darwinulocopina</taxon>
        <taxon>Darwinuloidea</taxon>
        <taxon>Darwinulidae</taxon>
        <taxon>Darwinula</taxon>
    </lineage>
</organism>
<dbReference type="SUPFAM" id="SSF53850">
    <property type="entry name" value="Periplasmic binding protein-like II"/>
    <property type="match status" value="1"/>
</dbReference>
<dbReference type="Proteomes" id="UP000677054">
    <property type="component" value="Unassembled WGS sequence"/>
</dbReference>
<reference evidence="10" key="1">
    <citation type="submission" date="2020-11" db="EMBL/GenBank/DDBJ databases">
        <authorList>
            <person name="Tran Van P."/>
        </authorList>
    </citation>
    <scope>NUCLEOTIDE SEQUENCE</scope>
</reference>
<evidence type="ECO:0000313" key="11">
    <source>
        <dbReference type="Proteomes" id="UP000677054"/>
    </source>
</evidence>
<evidence type="ECO:0000313" key="10">
    <source>
        <dbReference type="EMBL" id="CAD7250211.1"/>
    </source>
</evidence>
<feature type="transmembrane region" description="Helical" evidence="8">
    <location>
        <begin position="377"/>
        <end position="398"/>
    </location>
</feature>
<dbReference type="PANTHER" id="PTHR42643">
    <property type="entry name" value="IONOTROPIC RECEPTOR 20A-RELATED"/>
    <property type="match status" value="1"/>
</dbReference>
<dbReference type="GO" id="GO:0005886">
    <property type="term" value="C:plasma membrane"/>
    <property type="evidence" value="ECO:0007669"/>
    <property type="project" value="UniProtKB-SubCell"/>
</dbReference>
<evidence type="ECO:0000256" key="3">
    <source>
        <dbReference type="ARBA" id="ARBA00022692"/>
    </source>
</evidence>
<proteinExistence type="predicted"/>
<feature type="transmembrane region" description="Helical" evidence="8">
    <location>
        <begin position="559"/>
        <end position="579"/>
    </location>
</feature>
<keyword evidence="7" id="KW-0325">Glycoprotein</keyword>
<dbReference type="EMBL" id="LR902242">
    <property type="protein sequence ID" value="CAD7250211.1"/>
    <property type="molecule type" value="Genomic_DNA"/>
</dbReference>
<dbReference type="PANTHER" id="PTHR42643:SF24">
    <property type="entry name" value="IONOTROPIC RECEPTOR 60A"/>
    <property type="match status" value="1"/>
</dbReference>
<accession>A0A7R9FPF1</accession>
<evidence type="ECO:0000256" key="4">
    <source>
        <dbReference type="ARBA" id="ARBA00022989"/>
    </source>
</evidence>
<comment type="subcellular location">
    <subcellularLocation>
        <location evidence="1">Cell membrane</location>
        <topology evidence="1">Multi-pass membrane protein</topology>
    </subcellularLocation>
</comment>
<dbReference type="Gene3D" id="3.40.190.10">
    <property type="entry name" value="Periplasmic binding protein-like II"/>
    <property type="match status" value="1"/>
</dbReference>
<keyword evidence="4 8" id="KW-1133">Transmembrane helix</keyword>
<keyword evidence="2" id="KW-1003">Cell membrane</keyword>
<evidence type="ECO:0000256" key="7">
    <source>
        <dbReference type="ARBA" id="ARBA00023180"/>
    </source>
</evidence>
<dbReference type="EMBL" id="CAJPEV010002725">
    <property type="protein sequence ID" value="CAG0897845.1"/>
    <property type="molecule type" value="Genomic_DNA"/>
</dbReference>
<sequence>MRTASLLVSFCLIVQRLSFGFHELTHGSAECLKEFVLRHHFRRVNVLAFDEDDCRWGRLLVWKLQRASTLLYGKVVKAWEFPHGKESPGRQLTIFMLTEKTVHHLSQVFTIPNGEVEMWNRTGAWIVLTDASLLAEDQPGECYGGLHKISVRMTEALGAHANSDVFILERDRKTCSLWELYHVVDSECVTRRKLATCLNASWVFDDTRGKLRRRGNLYGRHLRALRALGAMNSPEENNFLDALGQILEKNLNVSLDIETMEEKGPRSFDTVVKDVHRGVADLGIGLFEITLARQLLVDFLVSVNREKFLHKKTTSDRFDSAILSDAISLRALDRLDRHVGLIRSRYFSDDEKTEGVPDLGGSEEDDFPRISTKMAIFFVYFLTLVCYASYSGLLMAYFSADLYQLPFQDLNQLFALKERGWKWGIPHGGSTEEILKGFTRPVEREFANEASLNLQTYLSRKTIPNAFEALLMNEVAARAWLRVVEFPDQVVKIPRPVSISYEGFFIRKELHLAQIFNYQILLLHETGFITRARKELLITLKGQRTDMDSTAGGIGFHHILAALLFLLVGVLLSILALVIEVLSIRCRCGSDSKVTEPCTLR</sequence>
<keyword evidence="9" id="KW-0732">Signal</keyword>
<keyword evidence="5 8" id="KW-0472">Membrane</keyword>
<evidence type="ECO:0000256" key="5">
    <source>
        <dbReference type="ARBA" id="ARBA00023136"/>
    </source>
</evidence>
<protein>
    <submittedName>
        <fullName evidence="10">Uncharacterized protein</fullName>
    </submittedName>
</protein>
<evidence type="ECO:0000256" key="2">
    <source>
        <dbReference type="ARBA" id="ARBA00022475"/>
    </source>
</evidence>
<dbReference type="AlphaFoldDB" id="A0A7R9FPF1"/>